<feature type="transmembrane region" description="Helical" evidence="1">
    <location>
        <begin position="21"/>
        <end position="45"/>
    </location>
</feature>
<comment type="caution">
    <text evidence="2">The sequence shown here is derived from an EMBL/GenBank/DDBJ whole genome shotgun (WGS) entry which is preliminary data.</text>
</comment>
<accession>A0ABV6H4Z5</accession>
<dbReference type="EMBL" id="JBHLWV010000012">
    <property type="protein sequence ID" value="MFC0313944.1"/>
    <property type="molecule type" value="Genomic_DNA"/>
</dbReference>
<evidence type="ECO:0000313" key="3">
    <source>
        <dbReference type="Proteomes" id="UP001589783"/>
    </source>
</evidence>
<feature type="transmembrane region" description="Helical" evidence="1">
    <location>
        <begin position="124"/>
        <end position="144"/>
    </location>
</feature>
<feature type="transmembrane region" description="Helical" evidence="1">
    <location>
        <begin position="88"/>
        <end position="104"/>
    </location>
</feature>
<feature type="transmembrane region" description="Helical" evidence="1">
    <location>
        <begin position="448"/>
        <end position="465"/>
    </location>
</feature>
<feature type="transmembrane region" description="Helical" evidence="1">
    <location>
        <begin position="221"/>
        <end position="239"/>
    </location>
</feature>
<keyword evidence="1" id="KW-0812">Transmembrane</keyword>
<evidence type="ECO:0000256" key="1">
    <source>
        <dbReference type="SAM" id="Phobius"/>
    </source>
</evidence>
<gene>
    <name evidence="2" type="ORF">ACFFJD_03630</name>
</gene>
<organism evidence="2 3">
    <name type="scientific">Gordonia phosphorivorans</name>
    <dbReference type="NCBI Taxonomy" id="1056982"/>
    <lineage>
        <taxon>Bacteria</taxon>
        <taxon>Bacillati</taxon>
        <taxon>Actinomycetota</taxon>
        <taxon>Actinomycetes</taxon>
        <taxon>Mycobacteriales</taxon>
        <taxon>Gordoniaceae</taxon>
        <taxon>Gordonia</taxon>
    </lineage>
</organism>
<sequence>MTTIRAAAPIRPRTERALVPIPEISASALLGVWVFVAMGVLTPSVLAGTTSSHGDRWWFGALLIIVIAAGRFAWLVAAGERRLFEMTFWIYTYVFMGLAPMAQIREHTWAATVNRTDWTLVGPTVALVLAGLFAYLAGVAVASVRGRRAPEATVVRGTPRRAAADAITEDLSYGRVVLLACVAIAFNAVYLQRVGFNQFGMTRIQAYETALAVWGEGPIGILIRSSVGMIILVAVVALIRMRKILRAADAAVNRGRIRVVTVLLIPALVLLVDTLNPISNARYLSGTAILAVCAATGAFATPNRFRVVAVLFVGALVVLFPMADAFRYSLDGELGSVNPLESLLSPDYDSFAQVDNAVLVVGREGVHYGHQFVGVLLWWFPRAAWPDKPMDTGILIADQRGYPFTNLSAPLWAETYLNAGFVGTVVIFLALGWWFYRRDTKLDREIRAIGLPSVLGCILPFYLLILLRGSMLQAMSYLTILCLCALAVRRRPSRDVERPPSALQRLVPPSLRSATPIGGRS</sequence>
<dbReference type="RefSeq" id="WP_382361078.1">
    <property type="nucleotide sequence ID" value="NZ_JBHLWV010000012.1"/>
</dbReference>
<protein>
    <submittedName>
        <fullName evidence="2">Oligosaccharide repeat unit polymerase</fullName>
    </submittedName>
</protein>
<name>A0ABV6H4Z5_9ACTN</name>
<keyword evidence="1" id="KW-0472">Membrane</keyword>
<feature type="transmembrane region" description="Helical" evidence="1">
    <location>
        <begin position="259"/>
        <end position="275"/>
    </location>
</feature>
<feature type="transmembrane region" description="Helical" evidence="1">
    <location>
        <begin position="281"/>
        <end position="300"/>
    </location>
</feature>
<reference evidence="2 3" key="1">
    <citation type="submission" date="2024-09" db="EMBL/GenBank/DDBJ databases">
        <authorList>
            <person name="Sun Q."/>
            <person name="Mori K."/>
        </authorList>
    </citation>
    <scope>NUCLEOTIDE SEQUENCE [LARGE SCALE GENOMIC DNA]</scope>
    <source>
        <strain evidence="2 3">CCM 7957</strain>
    </source>
</reference>
<feature type="transmembrane region" description="Helical" evidence="1">
    <location>
        <begin position="57"/>
        <end position="76"/>
    </location>
</feature>
<keyword evidence="3" id="KW-1185">Reference proteome</keyword>
<feature type="transmembrane region" description="Helical" evidence="1">
    <location>
        <begin position="471"/>
        <end position="488"/>
    </location>
</feature>
<keyword evidence="1" id="KW-1133">Transmembrane helix</keyword>
<feature type="transmembrane region" description="Helical" evidence="1">
    <location>
        <begin position="307"/>
        <end position="330"/>
    </location>
</feature>
<dbReference type="Proteomes" id="UP001589783">
    <property type="component" value="Unassembled WGS sequence"/>
</dbReference>
<proteinExistence type="predicted"/>
<feature type="transmembrane region" description="Helical" evidence="1">
    <location>
        <begin position="416"/>
        <end position="436"/>
    </location>
</feature>
<feature type="transmembrane region" description="Helical" evidence="1">
    <location>
        <begin position="173"/>
        <end position="191"/>
    </location>
</feature>
<evidence type="ECO:0000313" key="2">
    <source>
        <dbReference type="EMBL" id="MFC0313944.1"/>
    </source>
</evidence>